<reference evidence="1" key="1">
    <citation type="journal article" date="2020" name="Stud. Mycol.">
        <title>101 Dothideomycetes genomes: a test case for predicting lifestyles and emergence of pathogens.</title>
        <authorList>
            <person name="Haridas S."/>
            <person name="Albert R."/>
            <person name="Binder M."/>
            <person name="Bloem J."/>
            <person name="Labutti K."/>
            <person name="Salamov A."/>
            <person name="Andreopoulos B."/>
            <person name="Baker S."/>
            <person name="Barry K."/>
            <person name="Bills G."/>
            <person name="Bluhm B."/>
            <person name="Cannon C."/>
            <person name="Castanera R."/>
            <person name="Culley D."/>
            <person name="Daum C."/>
            <person name="Ezra D."/>
            <person name="Gonzalez J."/>
            <person name="Henrissat B."/>
            <person name="Kuo A."/>
            <person name="Liang C."/>
            <person name="Lipzen A."/>
            <person name="Lutzoni F."/>
            <person name="Magnuson J."/>
            <person name="Mondo S."/>
            <person name="Nolan M."/>
            <person name="Ohm R."/>
            <person name="Pangilinan J."/>
            <person name="Park H.-J."/>
            <person name="Ramirez L."/>
            <person name="Alfaro M."/>
            <person name="Sun H."/>
            <person name="Tritt A."/>
            <person name="Yoshinaga Y."/>
            <person name="Zwiers L.-H."/>
            <person name="Turgeon B."/>
            <person name="Goodwin S."/>
            <person name="Spatafora J."/>
            <person name="Crous P."/>
            <person name="Grigoriev I."/>
        </authorList>
    </citation>
    <scope>NUCLEOTIDE SEQUENCE</scope>
    <source>
        <strain evidence="1">CBS 123094</strain>
    </source>
</reference>
<dbReference type="EMBL" id="ML977598">
    <property type="protein sequence ID" value="KAF1999073.1"/>
    <property type="molecule type" value="Genomic_DNA"/>
</dbReference>
<dbReference type="AlphaFoldDB" id="A0A6A5WAY9"/>
<keyword evidence="2" id="KW-1185">Reference proteome</keyword>
<accession>A0A6A5WAY9</accession>
<organism evidence="1 2">
    <name type="scientific">Amniculicola lignicola CBS 123094</name>
    <dbReference type="NCBI Taxonomy" id="1392246"/>
    <lineage>
        <taxon>Eukaryota</taxon>
        <taxon>Fungi</taxon>
        <taxon>Dikarya</taxon>
        <taxon>Ascomycota</taxon>
        <taxon>Pezizomycotina</taxon>
        <taxon>Dothideomycetes</taxon>
        <taxon>Pleosporomycetidae</taxon>
        <taxon>Pleosporales</taxon>
        <taxon>Amniculicolaceae</taxon>
        <taxon>Amniculicola</taxon>
    </lineage>
</organism>
<evidence type="ECO:0000313" key="2">
    <source>
        <dbReference type="Proteomes" id="UP000799779"/>
    </source>
</evidence>
<protein>
    <submittedName>
        <fullName evidence="1">Uncharacterized protein</fullName>
    </submittedName>
</protein>
<name>A0A6A5WAY9_9PLEO</name>
<proteinExistence type="predicted"/>
<gene>
    <name evidence="1" type="ORF">P154DRAFT_233588</name>
</gene>
<sequence length="80" mass="8796">MNAADKAAGQYVTSIVLWTTCRAWKASCSQSAWTWNLTLQSDGYLGWQFGTIGHSLMKLLLRSGRRPGCMPANSVETARS</sequence>
<dbReference type="Proteomes" id="UP000799779">
    <property type="component" value="Unassembled WGS sequence"/>
</dbReference>
<evidence type="ECO:0000313" key="1">
    <source>
        <dbReference type="EMBL" id="KAF1999073.1"/>
    </source>
</evidence>